<dbReference type="PROSITE" id="PS00237">
    <property type="entry name" value="G_PROTEIN_RECEP_F1_1"/>
    <property type="match status" value="1"/>
</dbReference>
<feature type="domain" description="G-protein coupled receptors family 1 profile" evidence="7">
    <location>
        <begin position="25"/>
        <end position="278"/>
    </location>
</feature>
<evidence type="ECO:0000256" key="2">
    <source>
        <dbReference type="ARBA" id="ARBA00022692"/>
    </source>
</evidence>
<gene>
    <name evidence="9" type="primary">LOC116292250</name>
</gene>
<dbReference type="GO" id="GO:0004930">
    <property type="term" value="F:G protein-coupled receptor activity"/>
    <property type="evidence" value="ECO:0007669"/>
    <property type="project" value="UniProtKB-KW"/>
</dbReference>
<dbReference type="Gene3D" id="1.20.1070.10">
    <property type="entry name" value="Rhodopsin 7-helix transmembrane proteins"/>
    <property type="match status" value="1"/>
</dbReference>
<accession>A0A6P8HRX0</accession>
<keyword evidence="5" id="KW-0297">G-protein coupled receptor</keyword>
<evidence type="ECO:0000256" key="4">
    <source>
        <dbReference type="ARBA" id="ARBA00023136"/>
    </source>
</evidence>
<dbReference type="PANTHER" id="PTHR45698">
    <property type="entry name" value="TRACE AMINE-ASSOCIATED RECEPTOR 19N-RELATED"/>
    <property type="match status" value="1"/>
</dbReference>
<feature type="transmembrane region" description="Helical" evidence="6">
    <location>
        <begin position="172"/>
        <end position="193"/>
    </location>
</feature>
<dbReference type="Pfam" id="PF00001">
    <property type="entry name" value="7tm_1"/>
    <property type="match status" value="1"/>
</dbReference>
<dbReference type="CDD" id="cd00637">
    <property type="entry name" value="7tm_classA_rhodopsin-like"/>
    <property type="match status" value="1"/>
</dbReference>
<protein>
    <submittedName>
        <fullName evidence="9">Neuropeptide FF receptor 2-like</fullName>
    </submittedName>
</protein>
<dbReference type="SUPFAM" id="SSF81321">
    <property type="entry name" value="Family A G protein-coupled receptor-like"/>
    <property type="match status" value="1"/>
</dbReference>
<evidence type="ECO:0000313" key="9">
    <source>
        <dbReference type="RefSeq" id="XP_031555390.1"/>
    </source>
</evidence>
<dbReference type="KEGG" id="aten:116292250"/>
<keyword evidence="4 6" id="KW-0472">Membrane</keyword>
<dbReference type="InterPro" id="IPR017452">
    <property type="entry name" value="GPCR_Rhodpsn_7TM"/>
</dbReference>
<dbReference type="RefSeq" id="XP_031555390.1">
    <property type="nucleotide sequence ID" value="XM_031699530.1"/>
</dbReference>
<comment type="subcellular location">
    <subcellularLocation>
        <location evidence="1">Membrane</location>
    </subcellularLocation>
</comment>
<feature type="transmembrane region" description="Helical" evidence="6">
    <location>
        <begin position="259"/>
        <end position="280"/>
    </location>
</feature>
<dbReference type="FunFam" id="1.20.1070.10:FF:000368">
    <property type="entry name" value="Predicted protein"/>
    <property type="match status" value="1"/>
</dbReference>
<dbReference type="PRINTS" id="PR00237">
    <property type="entry name" value="GPCRRHODOPSN"/>
</dbReference>
<dbReference type="PANTHER" id="PTHR45698:SF1">
    <property type="entry name" value="TRACE AMINE-ASSOCIATED RECEPTOR 13C-LIKE"/>
    <property type="match status" value="1"/>
</dbReference>
<name>A0A6P8HRX0_ACTTE</name>
<feature type="transmembrane region" description="Helical" evidence="6">
    <location>
        <begin position="129"/>
        <end position="152"/>
    </location>
</feature>
<evidence type="ECO:0000256" key="1">
    <source>
        <dbReference type="ARBA" id="ARBA00004370"/>
    </source>
</evidence>
<feature type="transmembrane region" description="Helical" evidence="6">
    <location>
        <begin position="226"/>
        <end position="247"/>
    </location>
</feature>
<dbReference type="GeneID" id="116292250"/>
<proteinExistence type="inferred from homology"/>
<evidence type="ECO:0000256" key="3">
    <source>
        <dbReference type="ARBA" id="ARBA00022989"/>
    </source>
</evidence>
<dbReference type="GO" id="GO:0016020">
    <property type="term" value="C:membrane"/>
    <property type="evidence" value="ECO:0007669"/>
    <property type="project" value="UniProtKB-SubCell"/>
</dbReference>
<evidence type="ECO:0000259" key="7">
    <source>
        <dbReference type="PROSITE" id="PS50262"/>
    </source>
</evidence>
<dbReference type="InParanoid" id="A0A6P8HRX0"/>
<dbReference type="SMART" id="SM01381">
    <property type="entry name" value="7TM_GPCR_Srsx"/>
    <property type="match status" value="1"/>
</dbReference>
<keyword evidence="8" id="KW-1185">Reference proteome</keyword>
<dbReference type="Proteomes" id="UP000515163">
    <property type="component" value="Unplaced"/>
</dbReference>
<sequence>MAISQAEWYGVTSAFVVMIMTNLVGNALVILTVIKTRSMRTPMNYLLVNLAVADMTVAIFIAPRYILSHAYTHPGGQVGTYLCKFLTGEVFTWVGALTSVCTLVAIAIERYFAVMKPYSNKGRFTMKKFKITAVSCWTFAILWNVPLFVFSYFDDKSKFCNFSWPFNDFPKYHSTINAFVYGAIPIGTMVCLYSRVTYRLWFRQNDHTSAATRQGTIKARKRVTKMVLTVSIIFCITWIPNIVTYPVSAYSKEALYDAVHIVSIVCVTFNSSINPIVYSLQSRQFRKNIWSVVNCCCSKLDADADTSDYSMGNMQSGNRSEVTDTSICTRI</sequence>
<evidence type="ECO:0000256" key="5">
    <source>
        <dbReference type="RuleBase" id="RU000688"/>
    </source>
</evidence>
<dbReference type="OrthoDB" id="5950040at2759"/>
<keyword evidence="5" id="KW-0807">Transducer</keyword>
<evidence type="ECO:0000313" key="8">
    <source>
        <dbReference type="Proteomes" id="UP000515163"/>
    </source>
</evidence>
<feature type="transmembrane region" description="Helical" evidence="6">
    <location>
        <begin position="90"/>
        <end position="108"/>
    </location>
</feature>
<dbReference type="AlphaFoldDB" id="A0A6P8HRX0"/>
<keyword evidence="3 6" id="KW-1133">Transmembrane helix</keyword>
<dbReference type="InterPro" id="IPR000276">
    <property type="entry name" value="GPCR_Rhodpsn"/>
</dbReference>
<feature type="transmembrane region" description="Helical" evidence="6">
    <location>
        <begin position="12"/>
        <end position="34"/>
    </location>
</feature>
<evidence type="ECO:0000256" key="6">
    <source>
        <dbReference type="SAM" id="Phobius"/>
    </source>
</evidence>
<feature type="transmembrane region" description="Helical" evidence="6">
    <location>
        <begin position="46"/>
        <end position="66"/>
    </location>
</feature>
<organism evidence="8 9">
    <name type="scientific">Actinia tenebrosa</name>
    <name type="common">Australian red waratah sea anemone</name>
    <dbReference type="NCBI Taxonomy" id="6105"/>
    <lineage>
        <taxon>Eukaryota</taxon>
        <taxon>Metazoa</taxon>
        <taxon>Cnidaria</taxon>
        <taxon>Anthozoa</taxon>
        <taxon>Hexacorallia</taxon>
        <taxon>Actiniaria</taxon>
        <taxon>Actiniidae</taxon>
        <taxon>Actinia</taxon>
    </lineage>
</organism>
<keyword evidence="5" id="KW-0675">Receptor</keyword>
<comment type="similarity">
    <text evidence="5">Belongs to the G-protein coupled receptor 1 family.</text>
</comment>
<reference evidence="9" key="1">
    <citation type="submission" date="2025-08" db="UniProtKB">
        <authorList>
            <consortium name="RefSeq"/>
        </authorList>
    </citation>
    <scope>IDENTIFICATION</scope>
    <source>
        <tissue evidence="9">Tentacle</tissue>
    </source>
</reference>
<dbReference type="PROSITE" id="PS50262">
    <property type="entry name" value="G_PROTEIN_RECEP_F1_2"/>
    <property type="match status" value="1"/>
</dbReference>
<dbReference type="FunCoup" id="A0A6P8HRX0">
    <property type="interactions" value="1181"/>
</dbReference>
<keyword evidence="2 5" id="KW-0812">Transmembrane</keyword>